<evidence type="ECO:0000256" key="9">
    <source>
        <dbReference type="ARBA" id="ARBA00023170"/>
    </source>
</evidence>
<proteinExistence type="inferred from homology"/>
<dbReference type="EMBL" id="CAJHJT010000034">
    <property type="protein sequence ID" value="CAD7004689.1"/>
    <property type="molecule type" value="Genomic_DNA"/>
</dbReference>
<keyword evidence="6" id="KW-0805">Transcription regulation</keyword>
<comment type="caution">
    <text evidence="12">The sequence shown here is derived from an EMBL/GenBank/DDBJ whole genome shotgun (WGS) entry which is preliminary data.</text>
</comment>
<keyword evidence="7" id="KW-0238">DNA-binding</keyword>
<evidence type="ECO:0000256" key="10">
    <source>
        <dbReference type="SAM" id="MobiDB-lite"/>
    </source>
</evidence>
<evidence type="ECO:0000256" key="4">
    <source>
        <dbReference type="ARBA" id="ARBA00022771"/>
    </source>
</evidence>
<comment type="subcellular location">
    <subcellularLocation>
        <location evidence="1">Nucleus</location>
    </subcellularLocation>
</comment>
<dbReference type="AlphaFoldDB" id="A0A811UZN4"/>
<evidence type="ECO:0000256" key="7">
    <source>
        <dbReference type="ARBA" id="ARBA00023125"/>
    </source>
</evidence>
<name>A0A811UZN4_CERCA</name>
<dbReference type="SUPFAM" id="SSF48508">
    <property type="entry name" value="Nuclear receptor ligand-binding domain"/>
    <property type="match status" value="1"/>
</dbReference>
<keyword evidence="8" id="KW-0804">Transcription</keyword>
<evidence type="ECO:0000256" key="1">
    <source>
        <dbReference type="ARBA" id="ARBA00004123"/>
    </source>
</evidence>
<comment type="similarity">
    <text evidence="2">Belongs to the nuclear hormone receptor family. NR1 subfamily.</text>
</comment>
<keyword evidence="5" id="KW-0862">Zinc</keyword>
<dbReference type="GO" id="GO:0003677">
    <property type="term" value="F:DNA binding"/>
    <property type="evidence" value="ECO:0007669"/>
    <property type="project" value="UniProtKB-KW"/>
</dbReference>
<dbReference type="GO" id="GO:0004879">
    <property type="term" value="F:nuclear receptor activity"/>
    <property type="evidence" value="ECO:0007669"/>
    <property type="project" value="InterPro"/>
</dbReference>
<dbReference type="OrthoDB" id="6081310at2759"/>
<dbReference type="InterPro" id="IPR035500">
    <property type="entry name" value="NHR-like_dom_sf"/>
</dbReference>
<keyword evidence="9" id="KW-0675">Receptor</keyword>
<dbReference type="GO" id="GO:0005634">
    <property type="term" value="C:nucleus"/>
    <property type="evidence" value="ECO:0007669"/>
    <property type="project" value="UniProtKB-SubCell"/>
</dbReference>
<dbReference type="PRINTS" id="PR00546">
    <property type="entry name" value="THYROIDHORMR"/>
</dbReference>
<sequence>MCLMLHLVLAHKRAMKWAQVKEMLAVRYGRVPKRSRELNGTPSSTDDPNSLVRVNTPNTPQTPQMCSVASSPSELGCTGQNSVANTANTPGSGGVGGMGVGVNMSVSVGAGGAGGIMGQCGNVSVGNMGVVGGNGGNVGGHTNVDNNGCGVVDLQGPTAELTVYDVIMCVSQAHRMHCSYTEEQTRELMRRPVAVPQNGVSTCYIATSVSETMEFQKIWLWQQYAARVTPGVQRIVEFAKRVPGFCDFTQDDQLILIKLGFFEVWLSHVARMINDATLTFDDGTYLTRQQLEILYDVSNGTNSDFYLTLSSPFFLRIFKEVWNFFNRYLGTCPSCGVSKRALLKVLIGFSASSKVYLVNGALEIAQGTTQH</sequence>
<evidence type="ECO:0000256" key="3">
    <source>
        <dbReference type="ARBA" id="ARBA00022723"/>
    </source>
</evidence>
<dbReference type="PANTHER" id="PTHR45805:SF10">
    <property type="entry name" value="ECDYSONE-INDUCED PROTEIN 78C"/>
    <property type="match status" value="1"/>
</dbReference>
<dbReference type="InterPro" id="IPR001728">
    <property type="entry name" value="ThyrH_rcpt"/>
</dbReference>
<organism evidence="12 13">
    <name type="scientific">Ceratitis capitata</name>
    <name type="common">Mediterranean fruit fly</name>
    <name type="synonym">Tephritis capitata</name>
    <dbReference type="NCBI Taxonomy" id="7213"/>
    <lineage>
        <taxon>Eukaryota</taxon>
        <taxon>Metazoa</taxon>
        <taxon>Ecdysozoa</taxon>
        <taxon>Arthropoda</taxon>
        <taxon>Hexapoda</taxon>
        <taxon>Insecta</taxon>
        <taxon>Pterygota</taxon>
        <taxon>Neoptera</taxon>
        <taxon>Endopterygota</taxon>
        <taxon>Diptera</taxon>
        <taxon>Brachycera</taxon>
        <taxon>Muscomorpha</taxon>
        <taxon>Tephritoidea</taxon>
        <taxon>Tephritidae</taxon>
        <taxon>Ceratitis</taxon>
        <taxon>Ceratitis</taxon>
    </lineage>
</organism>
<reference evidence="12" key="1">
    <citation type="submission" date="2020-11" db="EMBL/GenBank/DDBJ databases">
        <authorList>
            <person name="Whitehead M."/>
        </authorList>
    </citation>
    <scope>NUCLEOTIDE SEQUENCE</scope>
    <source>
        <strain evidence="12">EGII</strain>
    </source>
</reference>
<dbReference type="GO" id="GO:0008270">
    <property type="term" value="F:zinc ion binding"/>
    <property type="evidence" value="ECO:0007669"/>
    <property type="project" value="UniProtKB-KW"/>
</dbReference>
<evidence type="ECO:0000256" key="5">
    <source>
        <dbReference type="ARBA" id="ARBA00022833"/>
    </source>
</evidence>
<feature type="compositionally biased region" description="Polar residues" evidence="10">
    <location>
        <begin position="38"/>
        <end position="71"/>
    </location>
</feature>
<protein>
    <submittedName>
        <fullName evidence="12">(Mediterranean fruit fly) hypothetical protein</fullName>
    </submittedName>
</protein>
<evidence type="ECO:0000313" key="12">
    <source>
        <dbReference type="EMBL" id="CAD7004689.1"/>
    </source>
</evidence>
<dbReference type="PRINTS" id="PR00398">
    <property type="entry name" value="STRDHORMONER"/>
</dbReference>
<gene>
    <name evidence="12" type="ORF">CCAP1982_LOCUS13083</name>
</gene>
<keyword evidence="13" id="KW-1185">Reference proteome</keyword>
<accession>A0A811UZN4</accession>
<dbReference type="PANTHER" id="PTHR45805">
    <property type="entry name" value="NUCLEAR HORMONE RECEPTOR HR3-RELATED"/>
    <property type="match status" value="1"/>
</dbReference>
<evidence type="ECO:0000256" key="8">
    <source>
        <dbReference type="ARBA" id="ARBA00023163"/>
    </source>
</evidence>
<keyword evidence="3" id="KW-0479">Metal-binding</keyword>
<evidence type="ECO:0000259" key="11">
    <source>
        <dbReference type="PROSITE" id="PS51843"/>
    </source>
</evidence>
<dbReference type="Gene3D" id="1.10.565.10">
    <property type="entry name" value="Retinoid X Receptor"/>
    <property type="match status" value="1"/>
</dbReference>
<keyword evidence="4" id="KW-0863">Zinc-finger</keyword>
<dbReference type="Proteomes" id="UP000606786">
    <property type="component" value="Unassembled WGS sequence"/>
</dbReference>
<dbReference type="InterPro" id="IPR000536">
    <property type="entry name" value="Nucl_hrmn_rcpt_lig-bd"/>
</dbReference>
<feature type="domain" description="NR LBD" evidence="11">
    <location>
        <begin position="162"/>
        <end position="371"/>
    </location>
</feature>
<dbReference type="Pfam" id="PF00104">
    <property type="entry name" value="Hormone_recep"/>
    <property type="match status" value="1"/>
</dbReference>
<evidence type="ECO:0000256" key="2">
    <source>
        <dbReference type="ARBA" id="ARBA00008092"/>
    </source>
</evidence>
<feature type="region of interest" description="Disordered" evidence="10">
    <location>
        <begin position="34"/>
        <end position="71"/>
    </location>
</feature>
<dbReference type="InterPro" id="IPR001723">
    <property type="entry name" value="Nuclear_hrmn_rcpt"/>
</dbReference>
<evidence type="ECO:0000256" key="6">
    <source>
        <dbReference type="ARBA" id="ARBA00023015"/>
    </source>
</evidence>
<evidence type="ECO:0000313" key="13">
    <source>
        <dbReference type="Proteomes" id="UP000606786"/>
    </source>
</evidence>
<dbReference type="PROSITE" id="PS51843">
    <property type="entry name" value="NR_LBD"/>
    <property type="match status" value="1"/>
</dbReference>